<dbReference type="Proteomes" id="UP001066276">
    <property type="component" value="Chromosome 10"/>
</dbReference>
<name>A0AAV7M1Z4_PLEWA</name>
<accession>A0AAV7M1Z4</accession>
<proteinExistence type="predicted"/>
<comment type="caution">
    <text evidence="1">The sequence shown here is derived from an EMBL/GenBank/DDBJ whole genome shotgun (WGS) entry which is preliminary data.</text>
</comment>
<dbReference type="EMBL" id="JANPWB010000014">
    <property type="protein sequence ID" value="KAJ1097791.1"/>
    <property type="molecule type" value="Genomic_DNA"/>
</dbReference>
<organism evidence="1 2">
    <name type="scientific">Pleurodeles waltl</name>
    <name type="common">Iberian ribbed newt</name>
    <dbReference type="NCBI Taxonomy" id="8319"/>
    <lineage>
        <taxon>Eukaryota</taxon>
        <taxon>Metazoa</taxon>
        <taxon>Chordata</taxon>
        <taxon>Craniata</taxon>
        <taxon>Vertebrata</taxon>
        <taxon>Euteleostomi</taxon>
        <taxon>Amphibia</taxon>
        <taxon>Batrachia</taxon>
        <taxon>Caudata</taxon>
        <taxon>Salamandroidea</taxon>
        <taxon>Salamandridae</taxon>
        <taxon>Pleurodelinae</taxon>
        <taxon>Pleurodeles</taxon>
    </lineage>
</organism>
<dbReference type="AlphaFoldDB" id="A0AAV7M1Z4"/>
<protein>
    <submittedName>
        <fullName evidence="1">Uncharacterized protein</fullName>
    </submittedName>
</protein>
<evidence type="ECO:0000313" key="1">
    <source>
        <dbReference type="EMBL" id="KAJ1097791.1"/>
    </source>
</evidence>
<keyword evidence="2" id="KW-1185">Reference proteome</keyword>
<sequence>MQPTLTRLVRLGSLKATGTLGEHEAFGWRAAWRYLALCARVLTYPLVLVDFPYLTLIATVDSGARLVSKLYL</sequence>
<gene>
    <name evidence="1" type="ORF">NDU88_002908</name>
</gene>
<reference evidence="1" key="1">
    <citation type="journal article" date="2022" name="bioRxiv">
        <title>Sequencing and chromosome-scale assembly of the giantPleurodeles waltlgenome.</title>
        <authorList>
            <person name="Brown T."/>
            <person name="Elewa A."/>
            <person name="Iarovenko S."/>
            <person name="Subramanian E."/>
            <person name="Araus A.J."/>
            <person name="Petzold A."/>
            <person name="Susuki M."/>
            <person name="Suzuki K.-i.T."/>
            <person name="Hayashi T."/>
            <person name="Toyoda A."/>
            <person name="Oliveira C."/>
            <person name="Osipova E."/>
            <person name="Leigh N.D."/>
            <person name="Simon A."/>
            <person name="Yun M.H."/>
        </authorList>
    </citation>
    <scope>NUCLEOTIDE SEQUENCE</scope>
    <source>
        <strain evidence="1">20211129_DDA</strain>
        <tissue evidence="1">Liver</tissue>
    </source>
</reference>
<evidence type="ECO:0000313" key="2">
    <source>
        <dbReference type="Proteomes" id="UP001066276"/>
    </source>
</evidence>